<accession>A0ABM4C8X7</accession>
<dbReference type="Proteomes" id="UP001652625">
    <property type="component" value="Chromosome 07"/>
</dbReference>
<dbReference type="GeneID" id="136082589"/>
<evidence type="ECO:0000313" key="2">
    <source>
        <dbReference type="RefSeq" id="XP_065658077.1"/>
    </source>
</evidence>
<evidence type="ECO:0000313" key="1">
    <source>
        <dbReference type="Proteomes" id="UP001652625"/>
    </source>
</evidence>
<sequence>MSAILSGNEKSSEHLPNFQSWKEFELRLRNNKTVDAEHLRLVKKEGQYWQQILKRCIALVRVLGIQNLAFRGTHEKLNIAGNGKFLKFVEFLALFDPLMDPRMTETIIKQFIANAISIFNSLFGFLYDVHCLQSVTSKGVIEHCLNLEKALQYGDSKDIHAVDLCSELKSIATIFTKFYIKNNLTDCVPNTVIAL</sequence>
<keyword evidence="1" id="KW-1185">Reference proteome</keyword>
<proteinExistence type="predicted"/>
<dbReference type="RefSeq" id="XP_065658077.1">
    <property type="nucleotide sequence ID" value="XM_065802005.1"/>
</dbReference>
<reference evidence="2" key="1">
    <citation type="submission" date="2025-08" db="UniProtKB">
        <authorList>
            <consortium name="RefSeq"/>
        </authorList>
    </citation>
    <scope>IDENTIFICATION</scope>
</reference>
<name>A0ABM4C8X7_HYDVU</name>
<gene>
    <name evidence="2" type="primary">LOC136082589</name>
</gene>
<organism evidence="1 2">
    <name type="scientific">Hydra vulgaris</name>
    <name type="common">Hydra</name>
    <name type="synonym">Hydra attenuata</name>
    <dbReference type="NCBI Taxonomy" id="6087"/>
    <lineage>
        <taxon>Eukaryota</taxon>
        <taxon>Metazoa</taxon>
        <taxon>Cnidaria</taxon>
        <taxon>Hydrozoa</taxon>
        <taxon>Hydroidolina</taxon>
        <taxon>Anthoathecata</taxon>
        <taxon>Aplanulata</taxon>
        <taxon>Hydridae</taxon>
        <taxon>Hydra</taxon>
    </lineage>
</organism>
<protein>
    <submittedName>
        <fullName evidence="2">Uncharacterized protein LOC136082589</fullName>
    </submittedName>
</protein>